<dbReference type="EMBL" id="JAIEZQ010000002">
    <property type="protein sequence ID" value="MBY9074850.1"/>
    <property type="molecule type" value="Genomic_DNA"/>
</dbReference>
<evidence type="ECO:0000259" key="2">
    <source>
        <dbReference type="Pfam" id="PF25906"/>
    </source>
</evidence>
<dbReference type="InterPro" id="IPR025736">
    <property type="entry name" value="PucR_C-HTH_dom"/>
</dbReference>
<proteinExistence type="predicted"/>
<organism evidence="3 4">
    <name type="scientific">Nocardioides jiangsuensis</name>
    <dbReference type="NCBI Taxonomy" id="2866161"/>
    <lineage>
        <taxon>Bacteria</taxon>
        <taxon>Bacillati</taxon>
        <taxon>Actinomycetota</taxon>
        <taxon>Actinomycetes</taxon>
        <taxon>Propionibacteriales</taxon>
        <taxon>Nocardioidaceae</taxon>
        <taxon>Nocardioides</taxon>
    </lineage>
</organism>
<dbReference type="Pfam" id="PF13556">
    <property type="entry name" value="HTH_30"/>
    <property type="match status" value="1"/>
</dbReference>
<dbReference type="InterPro" id="IPR051448">
    <property type="entry name" value="CdaR-like_regulators"/>
</dbReference>
<reference evidence="3 4" key="1">
    <citation type="submission" date="2021-08" db="EMBL/GenBank/DDBJ databases">
        <title>Nocardioides bacterium WL0053 sp. nov., isolated from the sediment.</title>
        <authorList>
            <person name="Wang L."/>
            <person name="Zhang D."/>
            <person name="Zhang A."/>
        </authorList>
    </citation>
    <scope>NUCLEOTIDE SEQUENCE [LARGE SCALE GENOMIC DNA]</scope>
    <source>
        <strain evidence="3 4">WL0053</strain>
    </source>
</reference>
<sequence>MDESPSSPAPRGAADLQLDADIGAVLRDRLPAVAAQTVAAVTEEVPSYAGGFSGTMGDNIEAAVQMALAGFLKLASGSRDSDPSTPHGPTLEGAYALGRGEARSGRSMDALLAAYRVGARVAWREMADAATKAGVAASTMARFAELVFAYIDELSAASVAGHTDELSTTGRVRERYLDRLARNLLSGASADVLAASAERADWPEPRTLTAVLLPAAQVRGVLSLLGSGTLRVGDELPGLEDSEELSLLLVPDMEGRDRRRLLRVLAGKHAVVGPPRPWLAARASYLRAARVVDLVPAPDPPAPLDTEDHLVDVVLGADPDALADLRTRVLEPLGELRPATAQRLGETLRSWLLHQGRRDDVAADLHVHAQTVRYRMGQLRDLYGDRLDDAQVVLELLLALHPPAGEDVVLPDDED</sequence>
<feature type="domain" description="PucR-like N-terminal" evidence="2">
    <location>
        <begin position="18"/>
        <end position="179"/>
    </location>
</feature>
<name>A0ABS7RII3_9ACTN</name>
<evidence type="ECO:0000313" key="3">
    <source>
        <dbReference type="EMBL" id="MBY9074850.1"/>
    </source>
</evidence>
<feature type="domain" description="PucR C-terminal helix-turn-helix" evidence="1">
    <location>
        <begin position="345"/>
        <end position="401"/>
    </location>
</feature>
<dbReference type="PANTHER" id="PTHR33744">
    <property type="entry name" value="CARBOHYDRATE DIACID REGULATOR"/>
    <property type="match status" value="1"/>
</dbReference>
<dbReference type="InterPro" id="IPR058663">
    <property type="entry name" value="PucR-like_N"/>
</dbReference>
<keyword evidence="4" id="KW-1185">Reference proteome</keyword>
<accession>A0ABS7RII3</accession>
<dbReference type="InterPro" id="IPR042070">
    <property type="entry name" value="PucR_C-HTH_sf"/>
</dbReference>
<gene>
    <name evidence="3" type="ORF">K1X13_08460</name>
</gene>
<protein>
    <submittedName>
        <fullName evidence="3">Helix-turn-helix domain-containing protein</fullName>
    </submittedName>
</protein>
<dbReference type="PANTHER" id="PTHR33744:SF1">
    <property type="entry name" value="DNA-BINDING TRANSCRIPTIONAL ACTIVATOR ADER"/>
    <property type="match status" value="1"/>
</dbReference>
<dbReference type="Pfam" id="PF25906">
    <property type="entry name" value="PucR-like_N"/>
    <property type="match status" value="1"/>
</dbReference>
<comment type="caution">
    <text evidence="3">The sequence shown here is derived from an EMBL/GenBank/DDBJ whole genome shotgun (WGS) entry which is preliminary data.</text>
</comment>
<evidence type="ECO:0000259" key="1">
    <source>
        <dbReference type="Pfam" id="PF13556"/>
    </source>
</evidence>
<dbReference type="Proteomes" id="UP000754710">
    <property type="component" value="Unassembled WGS sequence"/>
</dbReference>
<dbReference type="RefSeq" id="WP_221024667.1">
    <property type="nucleotide sequence ID" value="NZ_JAIEZQ010000002.1"/>
</dbReference>
<evidence type="ECO:0000313" key="4">
    <source>
        <dbReference type="Proteomes" id="UP000754710"/>
    </source>
</evidence>
<dbReference type="Gene3D" id="1.10.10.2840">
    <property type="entry name" value="PucR C-terminal helix-turn-helix domain"/>
    <property type="match status" value="1"/>
</dbReference>